<dbReference type="SUPFAM" id="SSF51735">
    <property type="entry name" value="NAD(P)-binding Rossmann-fold domains"/>
    <property type="match status" value="1"/>
</dbReference>
<dbReference type="Proteomes" id="UP000549250">
    <property type="component" value="Unassembled WGS sequence"/>
</dbReference>
<evidence type="ECO:0000313" key="3">
    <source>
        <dbReference type="Proteomes" id="UP000549250"/>
    </source>
</evidence>
<reference evidence="2 3" key="1">
    <citation type="submission" date="2020-08" db="EMBL/GenBank/DDBJ databases">
        <title>Genomic Encyclopedia of Type Strains, Phase III (KMG-III): the genomes of soil and plant-associated and newly described type strains.</title>
        <authorList>
            <person name="Whitman W."/>
        </authorList>
    </citation>
    <scope>NUCLEOTIDE SEQUENCE [LARGE SCALE GENOMIC DNA]</scope>
    <source>
        <strain evidence="2 3">CECT 4462</strain>
    </source>
</reference>
<feature type="domain" description="Enoyl reductase (ER)" evidence="1">
    <location>
        <begin position="26"/>
        <end position="336"/>
    </location>
</feature>
<accession>A0A839T288</accession>
<dbReference type="Gene3D" id="3.40.50.720">
    <property type="entry name" value="NAD(P)-binding Rossmann-like Domain"/>
    <property type="match status" value="1"/>
</dbReference>
<dbReference type="Gene3D" id="3.90.180.10">
    <property type="entry name" value="Medium-chain alcohol dehydrogenases, catalytic domain"/>
    <property type="match status" value="1"/>
</dbReference>
<proteinExistence type="predicted"/>
<dbReference type="GO" id="GO:0016491">
    <property type="term" value="F:oxidoreductase activity"/>
    <property type="evidence" value="ECO:0007669"/>
    <property type="project" value="InterPro"/>
</dbReference>
<dbReference type="Pfam" id="PF08240">
    <property type="entry name" value="ADH_N"/>
    <property type="match status" value="1"/>
</dbReference>
<dbReference type="SMART" id="SM00829">
    <property type="entry name" value="PKS_ER"/>
    <property type="match status" value="1"/>
</dbReference>
<comment type="caution">
    <text evidence="2">The sequence shown here is derived from an EMBL/GenBank/DDBJ whole genome shotgun (WGS) entry which is preliminary data.</text>
</comment>
<evidence type="ECO:0000313" key="2">
    <source>
        <dbReference type="EMBL" id="MBB3103218.1"/>
    </source>
</evidence>
<dbReference type="PANTHER" id="PTHR43677">
    <property type="entry name" value="SHORT-CHAIN DEHYDROGENASE/REDUCTASE"/>
    <property type="match status" value="1"/>
</dbReference>
<dbReference type="AlphaFoldDB" id="A0A839T288"/>
<dbReference type="Pfam" id="PF13602">
    <property type="entry name" value="ADH_zinc_N_2"/>
    <property type="match status" value="1"/>
</dbReference>
<protein>
    <submittedName>
        <fullName evidence="2">NADPH:quinone reductase-like Zn-dependent oxidoreductase</fullName>
    </submittedName>
</protein>
<dbReference type="SUPFAM" id="SSF50129">
    <property type="entry name" value="GroES-like"/>
    <property type="match status" value="1"/>
</dbReference>
<dbReference type="InterPro" id="IPR051397">
    <property type="entry name" value="Zn-ADH-like_protein"/>
</dbReference>
<evidence type="ECO:0000259" key="1">
    <source>
        <dbReference type="SMART" id="SM00829"/>
    </source>
</evidence>
<organism evidence="2 3">
    <name type="scientific">Azomonas macrocytogenes</name>
    <name type="common">Azotobacter macrocytogenes</name>
    <dbReference type="NCBI Taxonomy" id="69962"/>
    <lineage>
        <taxon>Bacteria</taxon>
        <taxon>Pseudomonadati</taxon>
        <taxon>Pseudomonadota</taxon>
        <taxon>Gammaproteobacteria</taxon>
        <taxon>Pseudomonadales</taxon>
        <taxon>Pseudomonadaceae</taxon>
        <taxon>Azomonas</taxon>
    </lineage>
</organism>
<dbReference type="EMBL" id="JACHXI010000006">
    <property type="protein sequence ID" value="MBB3103218.1"/>
    <property type="molecule type" value="Genomic_DNA"/>
</dbReference>
<dbReference type="InterPro" id="IPR020843">
    <property type="entry name" value="ER"/>
</dbReference>
<dbReference type="InterPro" id="IPR013154">
    <property type="entry name" value="ADH-like_N"/>
</dbReference>
<name>A0A839T288_AZOMA</name>
<keyword evidence="3" id="KW-1185">Reference proteome</keyword>
<dbReference type="PANTHER" id="PTHR43677:SF4">
    <property type="entry name" value="QUINONE OXIDOREDUCTASE-LIKE PROTEIN 2"/>
    <property type="match status" value="1"/>
</dbReference>
<sequence length="349" mass="37369">MPSTDARSSSMLHTDYAAWSWTPGLGIDGLRQVRRPLQQPAAGEVLIANRALALNPVDWKMIEWGHPAWRDGQVPGVDGVGVVAAVGSGVDLLPGTRVAYHQALGRDGSFAEYCRVTAEAVLRVPAALADAAAACLPCPGLTAWQALEKVPLAPARDVLVVGAGGAVGLFLVQFALQRGWRVWATAAPGHHQRLLELGVVGVFDYRQGDWSAGLYKRLGERRLHALFDTVSGRHAAALASLLGYNGHLVCIQDRLETAPLPAFGTALSLHEVALNSIHEHGSRLDRQNLRQTGERLLQALADGSLRAPQRSVFAFEALPDALRTLKDGSSNGKWVTHLQAPASIPHLNP</sequence>
<dbReference type="InterPro" id="IPR011032">
    <property type="entry name" value="GroES-like_sf"/>
</dbReference>
<gene>
    <name evidence="2" type="ORF">FHR87_001613</name>
</gene>
<dbReference type="RefSeq" id="WP_338021233.1">
    <property type="nucleotide sequence ID" value="NZ_JACHXI010000006.1"/>
</dbReference>
<dbReference type="InterPro" id="IPR036291">
    <property type="entry name" value="NAD(P)-bd_dom_sf"/>
</dbReference>